<feature type="region of interest" description="Disordered" evidence="1">
    <location>
        <begin position="147"/>
        <end position="166"/>
    </location>
</feature>
<reference evidence="3 4" key="1">
    <citation type="submission" date="2024-07" db="EMBL/GenBank/DDBJ databases">
        <title>Chromosome-level genome assembly of the water stick insect Ranatra chinensis (Heteroptera: Nepidae).</title>
        <authorList>
            <person name="Liu X."/>
        </authorList>
    </citation>
    <scope>NUCLEOTIDE SEQUENCE [LARGE SCALE GENOMIC DNA]</scope>
    <source>
        <strain evidence="3">Cailab_2021Rc</strain>
        <tissue evidence="3">Muscle</tissue>
    </source>
</reference>
<protein>
    <submittedName>
        <fullName evidence="3">Uncharacterized protein</fullName>
    </submittedName>
</protein>
<dbReference type="Proteomes" id="UP001558652">
    <property type="component" value="Unassembled WGS sequence"/>
</dbReference>
<name>A0ABD0YTA9_9HEMI</name>
<evidence type="ECO:0000313" key="3">
    <source>
        <dbReference type="EMBL" id="KAL1138996.1"/>
    </source>
</evidence>
<dbReference type="EMBL" id="JBFDAA010000003">
    <property type="protein sequence ID" value="KAL1138996.1"/>
    <property type="molecule type" value="Genomic_DNA"/>
</dbReference>
<feature type="region of interest" description="Disordered" evidence="1">
    <location>
        <begin position="180"/>
        <end position="213"/>
    </location>
</feature>
<comment type="caution">
    <text evidence="3">The sequence shown here is derived from an EMBL/GenBank/DDBJ whole genome shotgun (WGS) entry which is preliminary data.</text>
</comment>
<evidence type="ECO:0000313" key="4">
    <source>
        <dbReference type="Proteomes" id="UP001558652"/>
    </source>
</evidence>
<keyword evidence="2" id="KW-0812">Transmembrane</keyword>
<feature type="transmembrane region" description="Helical" evidence="2">
    <location>
        <begin position="127"/>
        <end position="148"/>
    </location>
</feature>
<sequence>MASKRRKMLHKNKKQETTEIENEGLFQKKMAKDLFLLGTAIVLICLVADSESGWKQIKATSETAAWSKAAINVKIRPDDEIIKRWSVDAAETRGQYNEPHFTKSPKPDLDPSIRGLKRRSPRDVLKMNSSSVCLLLLVVIGVSSALPFGNPRPMNPPPNLPQRHGRSIEYDDEPIRHARDLRGGHRMDTGTLQQVPPPRYSGPSDFNRGHHKW</sequence>
<accession>A0ABD0YTA9</accession>
<evidence type="ECO:0000256" key="1">
    <source>
        <dbReference type="SAM" id="MobiDB-lite"/>
    </source>
</evidence>
<proteinExistence type="predicted"/>
<keyword evidence="4" id="KW-1185">Reference proteome</keyword>
<keyword evidence="2" id="KW-0472">Membrane</keyword>
<organism evidence="3 4">
    <name type="scientific">Ranatra chinensis</name>
    <dbReference type="NCBI Taxonomy" id="642074"/>
    <lineage>
        <taxon>Eukaryota</taxon>
        <taxon>Metazoa</taxon>
        <taxon>Ecdysozoa</taxon>
        <taxon>Arthropoda</taxon>
        <taxon>Hexapoda</taxon>
        <taxon>Insecta</taxon>
        <taxon>Pterygota</taxon>
        <taxon>Neoptera</taxon>
        <taxon>Paraneoptera</taxon>
        <taxon>Hemiptera</taxon>
        <taxon>Heteroptera</taxon>
        <taxon>Panheteroptera</taxon>
        <taxon>Nepomorpha</taxon>
        <taxon>Nepidae</taxon>
        <taxon>Ranatrinae</taxon>
        <taxon>Ranatra</taxon>
    </lineage>
</organism>
<evidence type="ECO:0000256" key="2">
    <source>
        <dbReference type="SAM" id="Phobius"/>
    </source>
</evidence>
<keyword evidence="2" id="KW-1133">Transmembrane helix</keyword>
<dbReference type="AlphaFoldDB" id="A0ABD0YTA9"/>
<gene>
    <name evidence="3" type="ORF">AAG570_009057</name>
</gene>